<evidence type="ECO:0000256" key="12">
    <source>
        <dbReference type="ARBA" id="ARBA00034000"/>
    </source>
</evidence>
<dbReference type="GO" id="GO:0071555">
    <property type="term" value="P:cell wall organization"/>
    <property type="evidence" value="ECO:0007669"/>
    <property type="project" value="UniProtKB-KW"/>
</dbReference>
<evidence type="ECO:0000256" key="4">
    <source>
        <dbReference type="ARBA" id="ARBA00012448"/>
    </source>
</evidence>
<dbReference type="PANTHER" id="PTHR21581:SF6">
    <property type="entry name" value="TRAFFICKING PROTEIN PARTICLE COMPLEX SUBUNIT 12"/>
    <property type="match status" value="1"/>
</dbReference>
<dbReference type="SMART" id="SM00936">
    <property type="entry name" value="PBP5_C"/>
    <property type="match status" value="1"/>
</dbReference>
<comment type="function">
    <text evidence="1">Removes C-terminal D-alanyl residues from sugar-peptide cell wall precursors.</text>
</comment>
<name>A0A3A1YVV6_9BURK</name>
<comment type="pathway">
    <text evidence="2">Cell wall biogenesis; peptidoglycan biosynthesis.</text>
</comment>
<dbReference type="InterPro" id="IPR012338">
    <property type="entry name" value="Beta-lactam/transpept-like"/>
</dbReference>
<dbReference type="PRINTS" id="PR00725">
    <property type="entry name" value="DADACBPTASE1"/>
</dbReference>
<protein>
    <recommendedName>
        <fullName evidence="4">serine-type D-Ala-D-Ala carboxypeptidase</fullName>
        <ecNumber evidence="4">3.4.16.4</ecNumber>
    </recommendedName>
</protein>
<dbReference type="GO" id="GO:0008360">
    <property type="term" value="P:regulation of cell shape"/>
    <property type="evidence" value="ECO:0007669"/>
    <property type="project" value="UniProtKB-KW"/>
</dbReference>
<gene>
    <name evidence="18" type="ORF">CJP73_02630</name>
</gene>
<evidence type="ECO:0000256" key="11">
    <source>
        <dbReference type="ARBA" id="ARBA00023316"/>
    </source>
</evidence>
<dbReference type="GO" id="GO:0006508">
    <property type="term" value="P:proteolysis"/>
    <property type="evidence" value="ECO:0007669"/>
    <property type="project" value="UniProtKB-KW"/>
</dbReference>
<keyword evidence="7 16" id="KW-0732">Signal</keyword>
<feature type="active site" description="Acyl-ester intermediate" evidence="13">
    <location>
        <position position="81"/>
    </location>
</feature>
<sequence>MLKLSSLYRTSSRFLAQGCLGVALALSSGYAHAQSITDITVAELSTVPLPDLAAKAWLSLDMNSGQVIAAKDINTEVEPASLTKLMAAYVIFKAIEDGRLSMDQQVPVSEKAWKTEGSRMFINVNTSVKVSDLLQGFIVQSGNDATVALAEAVAGSESAFVALMNEEAQRQGLNDTYYTNSPGLPHPDHKTTVKDLALLAQNLINDFPQHLHYYSQKEYTYNDIRQRNRNRLLWIDETVDGLKTGHTSSAGYCLITTALRDGRRVVTVLVGANSDAARTENSLKLLNWSFQNFETVKLLDQDKPVVDARVWQGLAETVGLGQSQPVWLTVPRGKAADIESVAEYTQPLIAPLEAGRQVGTVTLMLDDLALRQEPLRVLTDVEQAGFMSRMIDKVKLMLQ</sequence>
<keyword evidence="10" id="KW-0573">Peptidoglycan synthesis</keyword>
<evidence type="ECO:0000256" key="3">
    <source>
        <dbReference type="ARBA" id="ARBA00007164"/>
    </source>
</evidence>
<evidence type="ECO:0000256" key="6">
    <source>
        <dbReference type="ARBA" id="ARBA00022670"/>
    </source>
</evidence>
<dbReference type="SUPFAM" id="SSF56601">
    <property type="entry name" value="beta-lactamase/transpeptidase-like"/>
    <property type="match status" value="1"/>
</dbReference>
<feature type="binding site" evidence="14">
    <location>
        <position position="243"/>
    </location>
    <ligand>
        <name>substrate</name>
    </ligand>
</feature>
<evidence type="ECO:0000256" key="7">
    <source>
        <dbReference type="ARBA" id="ARBA00022729"/>
    </source>
</evidence>
<evidence type="ECO:0000256" key="14">
    <source>
        <dbReference type="PIRSR" id="PIRSR618044-2"/>
    </source>
</evidence>
<dbReference type="InterPro" id="IPR001967">
    <property type="entry name" value="Peptidase_S11_N"/>
</dbReference>
<evidence type="ECO:0000256" key="13">
    <source>
        <dbReference type="PIRSR" id="PIRSR618044-1"/>
    </source>
</evidence>
<evidence type="ECO:0000256" key="1">
    <source>
        <dbReference type="ARBA" id="ARBA00003217"/>
    </source>
</evidence>
<dbReference type="Pfam" id="PF07943">
    <property type="entry name" value="PBP5_C"/>
    <property type="match status" value="1"/>
</dbReference>
<feature type="active site" evidence="13">
    <location>
        <position position="141"/>
    </location>
</feature>
<dbReference type="OrthoDB" id="9795979at2"/>
<keyword evidence="5" id="KW-0121">Carboxypeptidase</keyword>
<evidence type="ECO:0000256" key="8">
    <source>
        <dbReference type="ARBA" id="ARBA00022801"/>
    </source>
</evidence>
<comment type="catalytic activity">
    <reaction evidence="12">
        <text>Preferential cleavage: (Ac)2-L-Lys-D-Ala-|-D-Ala. Also transpeptidation of peptidyl-alanyl moieties that are N-acyl substituents of D-alanine.</text>
        <dbReference type="EC" id="3.4.16.4"/>
    </reaction>
</comment>
<dbReference type="GO" id="GO:0009002">
    <property type="term" value="F:serine-type D-Ala-D-Ala carboxypeptidase activity"/>
    <property type="evidence" value="ECO:0007669"/>
    <property type="project" value="UniProtKB-EC"/>
</dbReference>
<evidence type="ECO:0000256" key="16">
    <source>
        <dbReference type="SAM" id="SignalP"/>
    </source>
</evidence>
<feature type="active site" description="Proton acceptor" evidence="13">
    <location>
        <position position="84"/>
    </location>
</feature>
<dbReference type="InterPro" id="IPR037167">
    <property type="entry name" value="Peptidase_S11_C_sf"/>
</dbReference>
<feature type="chain" id="PRO_5017219200" description="serine-type D-Ala-D-Ala carboxypeptidase" evidence="16">
    <location>
        <begin position="34"/>
        <end position="399"/>
    </location>
</feature>
<feature type="signal peptide" evidence="16">
    <location>
        <begin position="1"/>
        <end position="33"/>
    </location>
</feature>
<keyword evidence="11" id="KW-0961">Cell wall biogenesis/degradation</keyword>
<dbReference type="InterPro" id="IPR012907">
    <property type="entry name" value="Peptidase_S11_C"/>
</dbReference>
<evidence type="ECO:0000313" key="19">
    <source>
        <dbReference type="Proteomes" id="UP000266206"/>
    </source>
</evidence>
<evidence type="ECO:0000256" key="2">
    <source>
        <dbReference type="ARBA" id="ARBA00004752"/>
    </source>
</evidence>
<keyword evidence="6" id="KW-0645">Protease</keyword>
<dbReference type="InterPro" id="IPR018044">
    <property type="entry name" value="Peptidase_S11"/>
</dbReference>
<dbReference type="EC" id="3.4.16.4" evidence="4"/>
<keyword evidence="9" id="KW-0133">Cell shape</keyword>
<evidence type="ECO:0000256" key="9">
    <source>
        <dbReference type="ARBA" id="ARBA00022960"/>
    </source>
</evidence>
<dbReference type="Gene3D" id="2.60.410.10">
    <property type="entry name" value="D-Ala-D-Ala carboxypeptidase, C-terminal domain"/>
    <property type="match status" value="1"/>
</dbReference>
<accession>A0A3A1YVV6</accession>
<evidence type="ECO:0000259" key="17">
    <source>
        <dbReference type="SMART" id="SM00936"/>
    </source>
</evidence>
<proteinExistence type="inferred from homology"/>
<dbReference type="RefSeq" id="WP_119515408.1">
    <property type="nucleotide sequence ID" value="NZ_NQYH01000001.1"/>
</dbReference>
<dbReference type="GO" id="GO:0009252">
    <property type="term" value="P:peptidoglycan biosynthetic process"/>
    <property type="evidence" value="ECO:0007669"/>
    <property type="project" value="UniProtKB-UniPathway"/>
</dbReference>
<keyword evidence="8" id="KW-0378">Hydrolase</keyword>
<organism evidence="18 19">
    <name type="scientific">Neopusillimonas maritima</name>
    <dbReference type="NCBI Taxonomy" id="2026239"/>
    <lineage>
        <taxon>Bacteria</taxon>
        <taxon>Pseudomonadati</taxon>
        <taxon>Pseudomonadota</taxon>
        <taxon>Betaproteobacteria</taxon>
        <taxon>Burkholderiales</taxon>
        <taxon>Alcaligenaceae</taxon>
        <taxon>Neopusillimonas</taxon>
    </lineage>
</organism>
<comment type="caution">
    <text evidence="18">The sequence shown here is derived from an EMBL/GenBank/DDBJ whole genome shotgun (WGS) entry which is preliminary data.</text>
</comment>
<feature type="domain" description="Peptidase S11 D-Ala-D-Ala carboxypeptidase A C-terminal" evidence="17">
    <location>
        <begin position="293"/>
        <end position="383"/>
    </location>
</feature>
<dbReference type="AlphaFoldDB" id="A0A3A1YVV6"/>
<reference evidence="18 19" key="1">
    <citation type="submission" date="2017-08" db="EMBL/GenBank/DDBJ databases">
        <title>Pusillimonas indicus sp. nov., a member of the family Alcaligenaceae isolated from surface seawater.</title>
        <authorList>
            <person name="Li J."/>
        </authorList>
    </citation>
    <scope>NUCLEOTIDE SEQUENCE [LARGE SCALE GENOMIC DNA]</scope>
    <source>
        <strain evidence="18 19">L52-1-41</strain>
    </source>
</reference>
<dbReference type="EMBL" id="NQYH01000001">
    <property type="protein sequence ID" value="RIY42342.1"/>
    <property type="molecule type" value="Genomic_DNA"/>
</dbReference>
<evidence type="ECO:0000256" key="5">
    <source>
        <dbReference type="ARBA" id="ARBA00022645"/>
    </source>
</evidence>
<evidence type="ECO:0000313" key="18">
    <source>
        <dbReference type="EMBL" id="RIY42342.1"/>
    </source>
</evidence>
<dbReference type="SUPFAM" id="SSF69189">
    <property type="entry name" value="Penicillin-binding protein associated domain"/>
    <property type="match status" value="1"/>
</dbReference>
<dbReference type="InterPro" id="IPR015956">
    <property type="entry name" value="Peniciliin-bd_prot_C_sf"/>
</dbReference>
<comment type="similarity">
    <text evidence="3 15">Belongs to the peptidase S11 family.</text>
</comment>
<dbReference type="Pfam" id="PF00768">
    <property type="entry name" value="Peptidase_S11"/>
    <property type="match status" value="1"/>
</dbReference>
<dbReference type="PANTHER" id="PTHR21581">
    <property type="entry name" value="D-ALANYL-D-ALANINE CARBOXYPEPTIDASE"/>
    <property type="match status" value="1"/>
</dbReference>
<evidence type="ECO:0000256" key="15">
    <source>
        <dbReference type="RuleBase" id="RU004016"/>
    </source>
</evidence>
<dbReference type="UniPathway" id="UPA00219"/>
<evidence type="ECO:0000256" key="10">
    <source>
        <dbReference type="ARBA" id="ARBA00022984"/>
    </source>
</evidence>
<dbReference type="Gene3D" id="3.40.710.10">
    <property type="entry name" value="DD-peptidase/beta-lactamase superfamily"/>
    <property type="match status" value="1"/>
</dbReference>
<dbReference type="Proteomes" id="UP000266206">
    <property type="component" value="Unassembled WGS sequence"/>
</dbReference>